<evidence type="ECO:0000313" key="3">
    <source>
        <dbReference type="Proteomes" id="UP000015102"/>
    </source>
</evidence>
<organism evidence="2 3">
    <name type="scientific">Megaselia scalaris</name>
    <name type="common">Humpbacked fly</name>
    <name type="synonym">Phora scalaris</name>
    <dbReference type="NCBI Taxonomy" id="36166"/>
    <lineage>
        <taxon>Eukaryota</taxon>
        <taxon>Metazoa</taxon>
        <taxon>Ecdysozoa</taxon>
        <taxon>Arthropoda</taxon>
        <taxon>Hexapoda</taxon>
        <taxon>Insecta</taxon>
        <taxon>Pterygota</taxon>
        <taxon>Neoptera</taxon>
        <taxon>Endopterygota</taxon>
        <taxon>Diptera</taxon>
        <taxon>Brachycera</taxon>
        <taxon>Muscomorpha</taxon>
        <taxon>Platypezoidea</taxon>
        <taxon>Phoridae</taxon>
        <taxon>Megaseliini</taxon>
        <taxon>Megaselia</taxon>
    </lineage>
</organism>
<dbReference type="EnsemblMetazoa" id="MESCA007071-RA">
    <property type="protein sequence ID" value="MESCA007071-PA"/>
    <property type="gene ID" value="MESCA007071"/>
</dbReference>
<reference evidence="3" key="1">
    <citation type="submission" date="2013-02" db="EMBL/GenBank/DDBJ databases">
        <authorList>
            <person name="Hughes D."/>
        </authorList>
    </citation>
    <scope>NUCLEOTIDE SEQUENCE</scope>
    <source>
        <strain>Durham</strain>
        <strain evidence="3">NC isolate 2 -- Noor lab</strain>
    </source>
</reference>
<feature type="signal peptide" evidence="1">
    <location>
        <begin position="1"/>
        <end position="19"/>
    </location>
</feature>
<protein>
    <submittedName>
        <fullName evidence="2">Uncharacterized protein</fullName>
    </submittedName>
</protein>
<accession>T1GTN3</accession>
<keyword evidence="1" id="KW-0732">Signal</keyword>
<sequence>MIIYILVLIITFWIFKILRNPEEGHKYILFCPVAKSADGSKLSDVVKVSKKDSIFKNTFDFINLDAEKLFKWGGGGHGKKLG</sequence>
<dbReference type="EMBL" id="CAQQ02127840">
    <property type="status" value="NOT_ANNOTATED_CDS"/>
    <property type="molecule type" value="Genomic_DNA"/>
</dbReference>
<name>T1GTN3_MEGSC</name>
<proteinExistence type="predicted"/>
<dbReference type="HOGENOM" id="CLU_2560888_0_0_1"/>
<reference evidence="2" key="2">
    <citation type="submission" date="2015-06" db="UniProtKB">
        <authorList>
            <consortium name="EnsemblMetazoa"/>
        </authorList>
    </citation>
    <scope>IDENTIFICATION</scope>
</reference>
<evidence type="ECO:0000256" key="1">
    <source>
        <dbReference type="SAM" id="SignalP"/>
    </source>
</evidence>
<keyword evidence="3" id="KW-1185">Reference proteome</keyword>
<evidence type="ECO:0000313" key="2">
    <source>
        <dbReference type="EnsemblMetazoa" id="MESCA007071-PA"/>
    </source>
</evidence>
<feature type="chain" id="PRO_5004577616" evidence="1">
    <location>
        <begin position="20"/>
        <end position="82"/>
    </location>
</feature>
<dbReference type="AlphaFoldDB" id="T1GTN3"/>
<dbReference type="Proteomes" id="UP000015102">
    <property type="component" value="Unassembled WGS sequence"/>
</dbReference>